<gene>
    <name evidence="1" type="ORF">SAMN05192581_101821</name>
</gene>
<dbReference type="Proteomes" id="UP000183670">
    <property type="component" value="Unassembled WGS sequence"/>
</dbReference>
<evidence type="ECO:0000313" key="1">
    <source>
        <dbReference type="EMBL" id="SDB77154.1"/>
    </source>
</evidence>
<evidence type="ECO:0000313" key="2">
    <source>
        <dbReference type="Proteomes" id="UP000183670"/>
    </source>
</evidence>
<dbReference type="RefSeq" id="WP_074558081.1">
    <property type="nucleotide sequence ID" value="NZ_FMYE01000018.1"/>
</dbReference>
<dbReference type="EMBL" id="FMYE01000018">
    <property type="protein sequence ID" value="SDB77154.1"/>
    <property type="molecule type" value="Genomic_DNA"/>
</dbReference>
<proteinExistence type="predicted"/>
<reference evidence="1 2" key="1">
    <citation type="submission" date="2016-10" db="EMBL/GenBank/DDBJ databases">
        <authorList>
            <person name="de Groot N.N."/>
        </authorList>
    </citation>
    <scope>NUCLEOTIDE SEQUENCE [LARGE SCALE GENOMIC DNA]</scope>
    <source>
        <strain evidence="1 2">NLAE-zl-C500</strain>
    </source>
</reference>
<protein>
    <submittedName>
        <fullName evidence="1">Uncharacterized protein</fullName>
    </submittedName>
</protein>
<name>A0A1G6G5A4_BACOV</name>
<organism evidence="1 2">
    <name type="scientific">Bacteroides ovatus</name>
    <dbReference type="NCBI Taxonomy" id="28116"/>
    <lineage>
        <taxon>Bacteria</taxon>
        <taxon>Pseudomonadati</taxon>
        <taxon>Bacteroidota</taxon>
        <taxon>Bacteroidia</taxon>
        <taxon>Bacteroidales</taxon>
        <taxon>Bacteroidaceae</taxon>
        <taxon>Bacteroides</taxon>
    </lineage>
</organism>
<accession>A0A1G6G5A4</accession>
<sequence>MSKQSFNIPNGSNYVSVEATDNKLIISFSKENPNMFFCQESEHIEETPLIGHLSIFWDPGSSDAIISKVADIDYSDCTYKAQNGVWYRHAIRFRSEEQYSKILQSNVTKGKTK</sequence>
<dbReference type="AlphaFoldDB" id="A0A1G6G5A4"/>